<reference evidence="2 3" key="1">
    <citation type="submission" date="2020-07" db="EMBL/GenBank/DDBJ databases">
        <title>Sequencing the genomes of 1000 actinobacteria strains.</title>
        <authorList>
            <person name="Klenk H.-P."/>
        </authorList>
    </citation>
    <scope>NUCLEOTIDE SEQUENCE [LARGE SCALE GENOMIC DNA]</scope>
    <source>
        <strain evidence="2 3">DSM 44121</strain>
    </source>
</reference>
<dbReference type="EMBL" id="JACGWV010000003">
    <property type="protein sequence ID" value="MBA8811327.1"/>
    <property type="molecule type" value="Genomic_DNA"/>
</dbReference>
<dbReference type="RefSeq" id="WP_182620473.1">
    <property type="nucleotide sequence ID" value="NZ_BAAATF010000001.1"/>
</dbReference>
<dbReference type="Proteomes" id="UP000540568">
    <property type="component" value="Unassembled WGS sequence"/>
</dbReference>
<evidence type="ECO:0000313" key="2">
    <source>
        <dbReference type="EMBL" id="MBA8811327.1"/>
    </source>
</evidence>
<keyword evidence="1" id="KW-0472">Membrane</keyword>
<gene>
    <name evidence="2" type="ORF">FHX71_005334</name>
</gene>
<keyword evidence="3" id="KW-1185">Reference proteome</keyword>
<evidence type="ECO:0000313" key="3">
    <source>
        <dbReference type="Proteomes" id="UP000540568"/>
    </source>
</evidence>
<proteinExistence type="predicted"/>
<evidence type="ECO:0000256" key="1">
    <source>
        <dbReference type="SAM" id="Phobius"/>
    </source>
</evidence>
<sequence length="324" mass="32964">MATEWHPTIVRRTLSGASASSLSAVGGWFLGIGMGCLVVGLVLLWVADEPVLAAVVALPGALGVLAGRVLDTMSGTRAAREHAAGYATLLPGTGPADVEHVDHRTGRLVSFAGEDLTRADRRARVAAIRADARLGAGQPDPVLAASGGGSPDHTDEELFAGRSRTFVTLPWGLRNGVTWGAAVVGLAPLGFIVFGMLHGDPATRSAARVILTVVVASGVVAGVGLVIALRRADRFAPDPGPGGSSWSRGVVLGLWCGALAVAVIVAVLLVLATVDVGGVARFVSAAGLDLAAMLSAVWAVPWFVAWIVLVLRVPPAPEDSSAGP</sequence>
<feature type="transmembrane region" description="Helical" evidence="1">
    <location>
        <begin position="250"/>
        <end position="271"/>
    </location>
</feature>
<organism evidence="2 3">
    <name type="scientific">Promicromonospora sukumoe</name>
    <dbReference type="NCBI Taxonomy" id="88382"/>
    <lineage>
        <taxon>Bacteria</taxon>
        <taxon>Bacillati</taxon>
        <taxon>Actinomycetota</taxon>
        <taxon>Actinomycetes</taxon>
        <taxon>Micrococcales</taxon>
        <taxon>Promicromonosporaceae</taxon>
        <taxon>Promicromonospora</taxon>
    </lineage>
</organism>
<keyword evidence="1" id="KW-1133">Transmembrane helix</keyword>
<keyword evidence="1" id="KW-0812">Transmembrane</keyword>
<dbReference type="AlphaFoldDB" id="A0A7W3JEE0"/>
<feature type="transmembrane region" description="Helical" evidence="1">
    <location>
        <begin position="177"/>
        <end position="197"/>
    </location>
</feature>
<name>A0A7W3JEE0_9MICO</name>
<feature type="transmembrane region" description="Helical" evidence="1">
    <location>
        <begin position="209"/>
        <end position="229"/>
    </location>
</feature>
<feature type="transmembrane region" description="Helical" evidence="1">
    <location>
        <begin position="21"/>
        <end position="45"/>
    </location>
</feature>
<accession>A0A7W3JEE0</accession>
<protein>
    <submittedName>
        <fullName evidence="2">Uncharacterized protein</fullName>
    </submittedName>
</protein>
<feature type="transmembrane region" description="Helical" evidence="1">
    <location>
        <begin position="291"/>
        <end position="311"/>
    </location>
</feature>
<feature type="transmembrane region" description="Helical" evidence="1">
    <location>
        <begin position="51"/>
        <end position="70"/>
    </location>
</feature>
<comment type="caution">
    <text evidence="2">The sequence shown here is derived from an EMBL/GenBank/DDBJ whole genome shotgun (WGS) entry which is preliminary data.</text>
</comment>